<protein>
    <recommendedName>
        <fullName evidence="4">Putative septation protein SpoVG</fullName>
    </recommendedName>
</protein>
<dbReference type="Proteomes" id="UP000254664">
    <property type="component" value="Unassembled WGS sequence"/>
</dbReference>
<name>A0A381JAV5_9CLOT</name>
<comment type="function">
    <text evidence="4">Could be involved in septation.</text>
</comment>
<dbReference type="InterPro" id="IPR007170">
    <property type="entry name" value="SpoVG"/>
</dbReference>
<evidence type="ECO:0000313" key="5">
    <source>
        <dbReference type="EMBL" id="SUY48341.1"/>
    </source>
</evidence>
<sequence length="104" mass="12010">MEITDVRIRKIAAEGKMKAIVSITFDNEFVVHDIKVIEGQNGLFIAMPSRKTPDGEFKDIAHPINTQTREKIQQSILSEYEKVKNEEPKEYKHEVKESEVHTEV</sequence>
<keyword evidence="6" id="KW-1185">Reference proteome</keyword>
<dbReference type="GO" id="GO:0030435">
    <property type="term" value="P:sporulation resulting in formation of a cellular spore"/>
    <property type="evidence" value="ECO:0007669"/>
    <property type="project" value="InterPro"/>
</dbReference>
<organism evidence="5 6">
    <name type="scientific">Clostridium putrefaciens</name>
    <dbReference type="NCBI Taxonomy" id="99675"/>
    <lineage>
        <taxon>Bacteria</taxon>
        <taxon>Bacillati</taxon>
        <taxon>Bacillota</taxon>
        <taxon>Clostridia</taxon>
        <taxon>Eubacteriales</taxon>
        <taxon>Clostridiaceae</taxon>
        <taxon>Clostridium</taxon>
    </lineage>
</organism>
<accession>A0A381JAV5</accession>
<dbReference type="PANTHER" id="PTHR38429:SF1">
    <property type="entry name" value="SEPTATION PROTEIN SPOVG-RELATED"/>
    <property type="match status" value="1"/>
</dbReference>
<keyword evidence="2 4" id="KW-0717">Septation</keyword>
<dbReference type="AlphaFoldDB" id="A0A381JAV5"/>
<dbReference type="GO" id="GO:0000917">
    <property type="term" value="P:division septum assembly"/>
    <property type="evidence" value="ECO:0007669"/>
    <property type="project" value="UniProtKB-KW"/>
</dbReference>
<evidence type="ECO:0000256" key="3">
    <source>
        <dbReference type="ARBA" id="ARBA00023306"/>
    </source>
</evidence>
<evidence type="ECO:0000256" key="2">
    <source>
        <dbReference type="ARBA" id="ARBA00023210"/>
    </source>
</evidence>
<dbReference type="NCBIfam" id="NF009749">
    <property type="entry name" value="PRK13259.1"/>
    <property type="match status" value="1"/>
</dbReference>
<gene>
    <name evidence="4 5" type="primary">spoVG</name>
    <name evidence="5" type="ORF">NCTC9836_02740</name>
</gene>
<dbReference type="RefSeq" id="WP_115642167.1">
    <property type="nucleotide sequence ID" value="NZ_UFWZ01000001.1"/>
</dbReference>
<dbReference type="OrthoDB" id="9796286at2"/>
<dbReference type="Pfam" id="PF04026">
    <property type="entry name" value="SpoVG"/>
    <property type="match status" value="1"/>
</dbReference>
<reference evidence="5 6" key="1">
    <citation type="submission" date="2018-06" db="EMBL/GenBank/DDBJ databases">
        <authorList>
            <consortium name="Pathogen Informatics"/>
            <person name="Doyle S."/>
        </authorList>
    </citation>
    <scope>NUCLEOTIDE SEQUENCE [LARGE SCALE GENOMIC DNA]</scope>
    <source>
        <strain evidence="5 6">NCTC9836</strain>
    </source>
</reference>
<dbReference type="PANTHER" id="PTHR38429">
    <property type="entry name" value="SEPTATION PROTEIN SPOVG-RELATED"/>
    <property type="match status" value="1"/>
</dbReference>
<dbReference type="InterPro" id="IPR036751">
    <property type="entry name" value="SpoVG_sf"/>
</dbReference>
<dbReference type="Gene3D" id="3.30.1120.40">
    <property type="entry name" value="Stage V sporulation protein G"/>
    <property type="match status" value="1"/>
</dbReference>
<keyword evidence="1 4" id="KW-0132">Cell division</keyword>
<comment type="similarity">
    <text evidence="4">Belongs to the SpoVG family.</text>
</comment>
<dbReference type="EMBL" id="UFWZ01000001">
    <property type="protein sequence ID" value="SUY48341.1"/>
    <property type="molecule type" value="Genomic_DNA"/>
</dbReference>
<evidence type="ECO:0000313" key="6">
    <source>
        <dbReference type="Proteomes" id="UP000254664"/>
    </source>
</evidence>
<proteinExistence type="inferred from homology"/>
<dbReference type="HAMAP" id="MF_00819">
    <property type="entry name" value="SpoVG"/>
    <property type="match status" value="1"/>
</dbReference>
<evidence type="ECO:0000256" key="4">
    <source>
        <dbReference type="HAMAP-Rule" id="MF_00819"/>
    </source>
</evidence>
<keyword evidence="3 4" id="KW-0131">Cell cycle</keyword>
<evidence type="ECO:0000256" key="1">
    <source>
        <dbReference type="ARBA" id="ARBA00022618"/>
    </source>
</evidence>
<dbReference type="SUPFAM" id="SSF160537">
    <property type="entry name" value="SpoVG-like"/>
    <property type="match status" value="1"/>
</dbReference>